<feature type="zinc finger region" description="C3H1-type" evidence="4">
    <location>
        <begin position="101"/>
        <end position="127"/>
    </location>
</feature>
<keyword evidence="3 4" id="KW-0862">Zinc</keyword>
<dbReference type="GeneID" id="94337312"/>
<feature type="zinc finger region" description="C3H1-type" evidence="4">
    <location>
        <begin position="15"/>
        <end position="42"/>
    </location>
</feature>
<name>A0AAD9UMX0_9APIC</name>
<evidence type="ECO:0000256" key="3">
    <source>
        <dbReference type="ARBA" id="ARBA00022833"/>
    </source>
</evidence>
<evidence type="ECO:0000313" key="7">
    <source>
        <dbReference type="Proteomes" id="UP001214638"/>
    </source>
</evidence>
<dbReference type="InterPro" id="IPR000571">
    <property type="entry name" value="Znf_CCCH"/>
</dbReference>
<proteinExistence type="predicted"/>
<dbReference type="EMBL" id="JALLKP010000004">
    <property type="protein sequence ID" value="KAK2195339.1"/>
    <property type="molecule type" value="Genomic_DNA"/>
</dbReference>
<evidence type="ECO:0000256" key="2">
    <source>
        <dbReference type="ARBA" id="ARBA00022771"/>
    </source>
</evidence>
<keyword evidence="2 4" id="KW-0863">Zinc-finger</keyword>
<evidence type="ECO:0000313" key="6">
    <source>
        <dbReference type="EMBL" id="KAK2195339.1"/>
    </source>
</evidence>
<evidence type="ECO:0000256" key="1">
    <source>
        <dbReference type="ARBA" id="ARBA00022723"/>
    </source>
</evidence>
<dbReference type="PANTHER" id="PTHR14493">
    <property type="entry name" value="UNKEMPT FAMILY MEMBER"/>
    <property type="match status" value="1"/>
</dbReference>
<protein>
    <submittedName>
        <fullName evidence="6">Bifunctional Zinc finger</fullName>
    </submittedName>
</protein>
<dbReference type="Proteomes" id="UP001214638">
    <property type="component" value="Unassembled WGS sequence"/>
</dbReference>
<evidence type="ECO:0000259" key="5">
    <source>
        <dbReference type="PROSITE" id="PS50103"/>
    </source>
</evidence>
<dbReference type="PANTHER" id="PTHR14493:SF50">
    <property type="entry name" value="RING FINGER PROTEIN UNKEMPT"/>
    <property type="match status" value="1"/>
</dbReference>
<evidence type="ECO:0000256" key="4">
    <source>
        <dbReference type="PROSITE-ProRule" id="PRU00723"/>
    </source>
</evidence>
<gene>
    <name evidence="6" type="ORF">BdWA1_003015</name>
</gene>
<feature type="domain" description="C3H1-type" evidence="5">
    <location>
        <begin position="101"/>
        <end position="127"/>
    </location>
</feature>
<organism evidence="6 7">
    <name type="scientific">Babesia duncani</name>
    <dbReference type="NCBI Taxonomy" id="323732"/>
    <lineage>
        <taxon>Eukaryota</taxon>
        <taxon>Sar</taxon>
        <taxon>Alveolata</taxon>
        <taxon>Apicomplexa</taxon>
        <taxon>Aconoidasida</taxon>
        <taxon>Piroplasmida</taxon>
        <taxon>Babesiidae</taxon>
        <taxon>Babesia</taxon>
    </lineage>
</organism>
<dbReference type="KEGG" id="bdw:94337312"/>
<feature type="domain" description="C3H1-type" evidence="5">
    <location>
        <begin position="15"/>
        <end position="42"/>
    </location>
</feature>
<keyword evidence="1 4" id="KW-0479">Metal-binding</keyword>
<dbReference type="SMART" id="SM00356">
    <property type="entry name" value="ZnF_C3H1"/>
    <property type="match status" value="3"/>
</dbReference>
<dbReference type="GO" id="GO:0008270">
    <property type="term" value="F:zinc ion binding"/>
    <property type="evidence" value="ECO:0007669"/>
    <property type="project" value="UniProtKB-KW"/>
</dbReference>
<dbReference type="PROSITE" id="PS50103">
    <property type="entry name" value="ZF_C3H1"/>
    <property type="match status" value="2"/>
</dbReference>
<comment type="caution">
    <text evidence="6">The sequence shown here is derived from an EMBL/GenBank/DDBJ whole genome shotgun (WGS) entry which is preliminary data.</text>
</comment>
<dbReference type="InterPro" id="IPR045234">
    <property type="entry name" value="Unkempt-like"/>
</dbReference>
<keyword evidence="7" id="KW-1185">Reference proteome</keyword>
<reference evidence="6" key="1">
    <citation type="journal article" date="2023" name="Nat. Microbiol.">
        <title>Babesia duncani multi-omics identifies virulence factors and drug targets.</title>
        <authorList>
            <person name="Singh P."/>
            <person name="Lonardi S."/>
            <person name="Liang Q."/>
            <person name="Vydyam P."/>
            <person name="Khabirova E."/>
            <person name="Fang T."/>
            <person name="Gihaz S."/>
            <person name="Thekkiniath J."/>
            <person name="Munshi M."/>
            <person name="Abel S."/>
            <person name="Ciampossin L."/>
            <person name="Batugedara G."/>
            <person name="Gupta M."/>
            <person name="Lu X.M."/>
            <person name="Lenz T."/>
            <person name="Chakravarty S."/>
            <person name="Cornillot E."/>
            <person name="Hu Y."/>
            <person name="Ma W."/>
            <person name="Gonzalez L.M."/>
            <person name="Sanchez S."/>
            <person name="Estrada K."/>
            <person name="Sanchez-Flores A."/>
            <person name="Montero E."/>
            <person name="Harb O.S."/>
            <person name="Le Roch K.G."/>
            <person name="Mamoun C.B."/>
        </authorList>
    </citation>
    <scope>NUCLEOTIDE SEQUENCE</scope>
    <source>
        <strain evidence="6">WA1</strain>
    </source>
</reference>
<sequence length="259" mass="29833">MTAVAPLTNYSLCCFRTKLCNNFVNGSCSFKASTCIYSHNNICIRRCPYYLSDMSYIRYLPIICKRVVLGPDFRVLQCDCEHGNECIYSHCLDELLYHPQFYKIIKCKSYQEGKCCYSFCPFVHEEAEQRTIKHFYLPFTKGMDLPPIEYITPVDKIGKIRPNTKSLVKRKEKPIKAANSNSKSAGDVSGMLYNLRINNIIPLEQVAPEEETPQDTISRSSTIEREFVQLVSSIEDVTKETKMSLLENIKKLLESPRLF</sequence>
<dbReference type="AlphaFoldDB" id="A0AAD9UMX0"/>
<dbReference type="Gene3D" id="3.30.1370.210">
    <property type="match status" value="1"/>
</dbReference>
<accession>A0AAD9UMX0</accession>
<dbReference type="RefSeq" id="XP_067802182.1">
    <property type="nucleotide sequence ID" value="XM_067948031.1"/>
</dbReference>